<accession>A0A5B8V1G0</accession>
<dbReference type="AlphaFoldDB" id="A0A5B8V1G0"/>
<name>A0A5B8V1G0_9SPHI</name>
<dbReference type="Proteomes" id="UP000321479">
    <property type="component" value="Chromosome"/>
</dbReference>
<gene>
    <name evidence="1" type="ORF">FRZ54_19345</name>
</gene>
<organism evidence="1 2">
    <name type="scientific">Mucilaginibacter ginsenosidivorans</name>
    <dbReference type="NCBI Taxonomy" id="398053"/>
    <lineage>
        <taxon>Bacteria</taxon>
        <taxon>Pseudomonadati</taxon>
        <taxon>Bacteroidota</taxon>
        <taxon>Sphingobacteriia</taxon>
        <taxon>Sphingobacteriales</taxon>
        <taxon>Sphingobacteriaceae</taxon>
        <taxon>Mucilaginibacter</taxon>
    </lineage>
</organism>
<evidence type="ECO:0000313" key="2">
    <source>
        <dbReference type="Proteomes" id="UP000321479"/>
    </source>
</evidence>
<dbReference type="EMBL" id="CP042436">
    <property type="protein sequence ID" value="QEC64633.1"/>
    <property type="molecule type" value="Genomic_DNA"/>
</dbReference>
<dbReference type="RefSeq" id="WP_147033467.1">
    <property type="nucleotide sequence ID" value="NZ_CP042436.1"/>
</dbReference>
<proteinExistence type="predicted"/>
<protein>
    <submittedName>
        <fullName evidence="1">Uncharacterized protein</fullName>
    </submittedName>
</protein>
<dbReference type="KEGG" id="mgin:FRZ54_19345"/>
<reference evidence="1 2" key="1">
    <citation type="journal article" date="2017" name="Curr. Microbiol.">
        <title>Mucilaginibacter ginsenosidivorans sp. nov., Isolated from Soil of Ginseng Field.</title>
        <authorList>
            <person name="Kim M.M."/>
            <person name="Siddiqi M.Z."/>
            <person name="Im W.T."/>
        </authorList>
    </citation>
    <scope>NUCLEOTIDE SEQUENCE [LARGE SCALE GENOMIC DNA]</scope>
    <source>
        <strain evidence="1 2">Gsoil 3017</strain>
    </source>
</reference>
<evidence type="ECO:0000313" key="1">
    <source>
        <dbReference type="EMBL" id="QEC64633.1"/>
    </source>
</evidence>
<sequence length="128" mass="14173">MADCNKDAGIFCKNFIEGLKNNLSLKGITCDAYVRNQLSLESEEDINKKIAAYNPEAALIVHQTQTGSGANTFEFTLIDKDTQKPVWKCELEVSIDSYTSMENDNVINKAIRTVLEKLTQDKIIPGGA</sequence>
<keyword evidence="2" id="KW-1185">Reference proteome</keyword>